<evidence type="ECO:0000313" key="7">
    <source>
        <dbReference type="Proteomes" id="UP000248706"/>
    </source>
</evidence>
<dbReference type="GO" id="GO:0016020">
    <property type="term" value="C:membrane"/>
    <property type="evidence" value="ECO:0007669"/>
    <property type="project" value="UniProtKB-SubCell"/>
</dbReference>
<dbReference type="PANTHER" id="PTHR36460:SF1">
    <property type="entry name" value="UPF0132 DOMAIN PROTEIN (AFU_ORTHOLOGUE AFUA_3G10255)"/>
    <property type="match status" value="1"/>
</dbReference>
<comment type="caution">
    <text evidence="6">The sequence shown here is derived from an EMBL/GenBank/DDBJ whole genome shotgun (WGS) entry which is preliminary data.</text>
</comment>
<feature type="transmembrane region" description="Helical" evidence="5">
    <location>
        <begin position="73"/>
        <end position="101"/>
    </location>
</feature>
<keyword evidence="2 5" id="KW-0812">Transmembrane</keyword>
<evidence type="ECO:0008006" key="8">
    <source>
        <dbReference type="Google" id="ProtNLM"/>
    </source>
</evidence>
<feature type="transmembrane region" description="Helical" evidence="5">
    <location>
        <begin position="15"/>
        <end position="35"/>
    </location>
</feature>
<dbReference type="AlphaFoldDB" id="A0A328VL61"/>
<keyword evidence="3 5" id="KW-1133">Transmembrane helix</keyword>
<dbReference type="Proteomes" id="UP000248706">
    <property type="component" value="Unassembled WGS sequence"/>
</dbReference>
<evidence type="ECO:0000256" key="4">
    <source>
        <dbReference type="ARBA" id="ARBA00023136"/>
    </source>
</evidence>
<keyword evidence="7" id="KW-1185">Reference proteome</keyword>
<evidence type="ECO:0000256" key="2">
    <source>
        <dbReference type="ARBA" id="ARBA00022692"/>
    </source>
</evidence>
<proteinExistence type="predicted"/>
<organism evidence="6 7">
    <name type="scientific">Thermogemmatispora tikiterensis</name>
    <dbReference type="NCBI Taxonomy" id="1825093"/>
    <lineage>
        <taxon>Bacteria</taxon>
        <taxon>Bacillati</taxon>
        <taxon>Chloroflexota</taxon>
        <taxon>Ktedonobacteria</taxon>
        <taxon>Thermogemmatisporales</taxon>
        <taxon>Thermogemmatisporaceae</taxon>
        <taxon>Thermogemmatispora</taxon>
    </lineage>
</organism>
<comment type="subcellular location">
    <subcellularLocation>
        <location evidence="1">Membrane</location>
        <topology evidence="1">Multi-pass membrane protein</topology>
    </subcellularLocation>
</comment>
<name>A0A328VL61_9CHLR</name>
<dbReference type="EMBL" id="MCIF01000002">
    <property type="protein sequence ID" value="RAQ96922.1"/>
    <property type="molecule type" value="Genomic_DNA"/>
</dbReference>
<feature type="transmembrane region" description="Helical" evidence="5">
    <location>
        <begin position="47"/>
        <end position="67"/>
    </location>
</feature>
<evidence type="ECO:0000256" key="5">
    <source>
        <dbReference type="SAM" id="Phobius"/>
    </source>
</evidence>
<gene>
    <name evidence="6" type="ORF">A4R35_15400</name>
</gene>
<sequence>MAAEANAPTSSGLPANVAAALSYLLFWLSGLIVFATEKRNRFVRFHAMQSLILFGLVTVVVLALRFIGFIPVIGALAGFLSALIQLLATLGWAALIVLTFLGRHIRLPVIGDYAERYSGPAGPGF</sequence>
<evidence type="ECO:0000313" key="6">
    <source>
        <dbReference type="EMBL" id="RAQ96922.1"/>
    </source>
</evidence>
<keyword evidence="4 5" id="KW-0472">Membrane</keyword>
<evidence type="ECO:0000256" key="3">
    <source>
        <dbReference type="ARBA" id="ARBA00022989"/>
    </source>
</evidence>
<accession>A0A328VL61</accession>
<dbReference type="PANTHER" id="PTHR36460">
    <property type="entry name" value="UPF0132 DOMAIN PROTEIN (AFU_ORTHOLOGUE AFUA_3G10255)"/>
    <property type="match status" value="1"/>
</dbReference>
<evidence type="ECO:0000256" key="1">
    <source>
        <dbReference type="ARBA" id="ARBA00004141"/>
    </source>
</evidence>
<protein>
    <recommendedName>
        <fullName evidence="8">Import component protein</fullName>
    </recommendedName>
</protein>
<reference evidence="6 7" key="1">
    <citation type="submission" date="2016-08" db="EMBL/GenBank/DDBJ databases">
        <title>Analysis of Carbohydrate Active Enzymes in Thermogemmatispora T81 Reveals Carbohydrate Degradation Ability.</title>
        <authorList>
            <person name="Tomazini A."/>
            <person name="Lal S."/>
            <person name="Stott M."/>
            <person name="Henrissat B."/>
            <person name="Polikarpov I."/>
            <person name="Sparling R."/>
            <person name="Levin D.B."/>
        </authorList>
    </citation>
    <scope>NUCLEOTIDE SEQUENCE [LARGE SCALE GENOMIC DNA]</scope>
    <source>
        <strain evidence="6 7">T81</strain>
    </source>
</reference>